<name>A0ACB8U5W5_9APHY</name>
<reference evidence="1" key="1">
    <citation type="journal article" date="2021" name="Environ. Microbiol.">
        <title>Gene family expansions and transcriptome signatures uncover fungal adaptations to wood decay.</title>
        <authorList>
            <person name="Hage H."/>
            <person name="Miyauchi S."/>
            <person name="Viragh M."/>
            <person name="Drula E."/>
            <person name="Min B."/>
            <person name="Chaduli D."/>
            <person name="Navarro D."/>
            <person name="Favel A."/>
            <person name="Norest M."/>
            <person name="Lesage-Meessen L."/>
            <person name="Balint B."/>
            <person name="Merenyi Z."/>
            <person name="de Eugenio L."/>
            <person name="Morin E."/>
            <person name="Martinez A.T."/>
            <person name="Baldrian P."/>
            <person name="Stursova M."/>
            <person name="Martinez M.J."/>
            <person name="Novotny C."/>
            <person name="Magnuson J.K."/>
            <person name="Spatafora J.W."/>
            <person name="Maurice S."/>
            <person name="Pangilinan J."/>
            <person name="Andreopoulos W."/>
            <person name="LaButti K."/>
            <person name="Hundley H."/>
            <person name="Na H."/>
            <person name="Kuo A."/>
            <person name="Barry K."/>
            <person name="Lipzen A."/>
            <person name="Henrissat B."/>
            <person name="Riley R."/>
            <person name="Ahrendt S."/>
            <person name="Nagy L.G."/>
            <person name="Grigoriev I.V."/>
            <person name="Martin F."/>
            <person name="Rosso M.N."/>
        </authorList>
    </citation>
    <scope>NUCLEOTIDE SEQUENCE</scope>
    <source>
        <strain evidence="1">CBS 384.51</strain>
    </source>
</reference>
<dbReference type="Proteomes" id="UP001055072">
    <property type="component" value="Unassembled WGS sequence"/>
</dbReference>
<accession>A0ACB8U5W5</accession>
<evidence type="ECO:0000313" key="2">
    <source>
        <dbReference type="Proteomes" id="UP001055072"/>
    </source>
</evidence>
<comment type="caution">
    <text evidence="1">The sequence shown here is derived from an EMBL/GenBank/DDBJ whole genome shotgun (WGS) entry which is preliminary data.</text>
</comment>
<keyword evidence="2" id="KW-1185">Reference proteome</keyword>
<gene>
    <name evidence="1" type="ORF">BDY19DRAFT_993099</name>
</gene>
<sequence length="483" mass="52210">MAHPETFNYGAYPTHPTIVKVEPDLGLSLLHSPPSSSRSSSSARHSSSSSRLRRKVSSRSELSVMTHPYGNWSSSSLKNEQGPGSRSYSSGAQSTASSRRGGSGDQQAFAFQDSYAQSYRSGSARHPDAGASLAPSSLSGAMGDLGMPSHSPPNASPSGLAWTPSPTSAMSEGYVLVPGEGNLPPYLATPNTPLNADSPPSSFIPYSTNNYYPTSESSPPHIHGLPSPGGYSEHFQYPQSRAASASHVMPSLSGSPGMEIPMVLSPPPSATPNISLSRTSRAHFEHSDDEVRMLKNRIRELEHVNKVSRERVRELEQIAYGGSHSSPNGIPTPMASPATSASFNESWRARTDARVKLLCSLNRAGNALCAWHDSRRERRAHPPRMAPPGHLNCGCTYDEALFEESLARHGVGSYHPGESVRMDPALRNPLLKLLQERYGYRDGDFERDAVMGEWIEGEGPARWEAKASSGAIISKKHRADERR</sequence>
<evidence type="ECO:0000313" key="1">
    <source>
        <dbReference type="EMBL" id="KAI0089499.1"/>
    </source>
</evidence>
<dbReference type="EMBL" id="MU274910">
    <property type="protein sequence ID" value="KAI0089499.1"/>
    <property type="molecule type" value="Genomic_DNA"/>
</dbReference>
<protein>
    <submittedName>
        <fullName evidence="1">Uncharacterized protein</fullName>
    </submittedName>
</protein>
<organism evidence="1 2">
    <name type="scientific">Irpex rosettiformis</name>
    <dbReference type="NCBI Taxonomy" id="378272"/>
    <lineage>
        <taxon>Eukaryota</taxon>
        <taxon>Fungi</taxon>
        <taxon>Dikarya</taxon>
        <taxon>Basidiomycota</taxon>
        <taxon>Agaricomycotina</taxon>
        <taxon>Agaricomycetes</taxon>
        <taxon>Polyporales</taxon>
        <taxon>Irpicaceae</taxon>
        <taxon>Irpex</taxon>
    </lineage>
</organism>
<proteinExistence type="predicted"/>